<comment type="caution">
    <text evidence="3">The sequence shown here is derived from an EMBL/GenBank/DDBJ whole genome shotgun (WGS) entry which is preliminary data.</text>
</comment>
<gene>
    <name evidence="3" type="ORF">C8R41DRAFT_67125</name>
    <name evidence="4" type="ORF">C8R41DRAFT_923990</name>
</gene>
<accession>A0ABQ8V1U3</accession>
<feature type="compositionally biased region" description="Low complexity" evidence="2">
    <location>
        <begin position="8"/>
        <end position="23"/>
    </location>
</feature>
<sequence length="255" mass="28977">MGPGALMPLSTSKPSTHLSKSSSNPQTPQSNRKLKREFAEVNLPISISPGSKRPCPEPQREENGQSNKENEELEEATNSKSLPSLLATVDRLKAKIWQLELQIQAQEAAAKCQEQQISDEHSRYLQIKIKKVKLEGQLEELKQTDQKDESEAVSKLAEMREQIKQRDERAEKDAAKLKQYEELISSMEMEMIHMKKKSSMVHDLCRKAGTILQAPYTFANNISLKDIQDVIDYRPHSTKVNRNPFSDSTEECPTE</sequence>
<keyword evidence="1" id="KW-0175">Coiled coil</keyword>
<evidence type="ECO:0000313" key="3">
    <source>
        <dbReference type="EMBL" id="KAJ4466785.1"/>
    </source>
</evidence>
<feature type="compositionally biased region" description="Basic and acidic residues" evidence="2">
    <location>
        <begin position="54"/>
        <end position="63"/>
    </location>
</feature>
<dbReference type="Proteomes" id="UP001150217">
    <property type="component" value="Unassembled WGS sequence"/>
</dbReference>
<dbReference type="EMBL" id="JANVFT010000112">
    <property type="protein sequence ID" value="KAJ4466785.1"/>
    <property type="molecule type" value="Genomic_DNA"/>
</dbReference>
<keyword evidence="5" id="KW-1185">Reference proteome</keyword>
<dbReference type="EMBL" id="JANVFT010000078">
    <property type="protein sequence ID" value="KAJ4474224.1"/>
    <property type="molecule type" value="Genomic_DNA"/>
</dbReference>
<feature type="coiled-coil region" evidence="1">
    <location>
        <begin position="89"/>
        <end position="197"/>
    </location>
</feature>
<protein>
    <submittedName>
        <fullName evidence="3">Uncharacterized protein</fullName>
    </submittedName>
</protein>
<feature type="region of interest" description="Disordered" evidence="2">
    <location>
        <begin position="1"/>
        <end position="81"/>
    </location>
</feature>
<evidence type="ECO:0000256" key="1">
    <source>
        <dbReference type="SAM" id="Coils"/>
    </source>
</evidence>
<name>A0ABQ8V1U3_9AGAR</name>
<evidence type="ECO:0000256" key="2">
    <source>
        <dbReference type="SAM" id="MobiDB-lite"/>
    </source>
</evidence>
<evidence type="ECO:0000313" key="4">
    <source>
        <dbReference type="EMBL" id="KAJ4474224.1"/>
    </source>
</evidence>
<proteinExistence type="predicted"/>
<organism evidence="3 5">
    <name type="scientific">Lentinula lateritia</name>
    <dbReference type="NCBI Taxonomy" id="40482"/>
    <lineage>
        <taxon>Eukaryota</taxon>
        <taxon>Fungi</taxon>
        <taxon>Dikarya</taxon>
        <taxon>Basidiomycota</taxon>
        <taxon>Agaricomycotina</taxon>
        <taxon>Agaricomycetes</taxon>
        <taxon>Agaricomycetidae</taxon>
        <taxon>Agaricales</taxon>
        <taxon>Marasmiineae</taxon>
        <taxon>Omphalotaceae</taxon>
        <taxon>Lentinula</taxon>
    </lineage>
</organism>
<reference evidence="3" key="1">
    <citation type="submission" date="2022-08" db="EMBL/GenBank/DDBJ databases">
        <title>A Global Phylogenomic Analysis of the Shiitake Genus Lentinula.</title>
        <authorList>
            <consortium name="DOE Joint Genome Institute"/>
            <person name="Sierra-Patev S."/>
            <person name="Min B."/>
            <person name="Naranjo-Ortiz M."/>
            <person name="Looney B."/>
            <person name="Konkel Z."/>
            <person name="Slot J.C."/>
            <person name="Sakamoto Y."/>
            <person name="Steenwyk J.L."/>
            <person name="Rokas A."/>
            <person name="Carro J."/>
            <person name="Camarero S."/>
            <person name="Ferreira P."/>
            <person name="Molpeceres G."/>
            <person name="Ruiz-Duenas F.J."/>
            <person name="Serrano A."/>
            <person name="Henrissat B."/>
            <person name="Drula E."/>
            <person name="Hughes K.W."/>
            <person name="Mata J.L."/>
            <person name="Ishikawa N.K."/>
            <person name="Vargas-Isla R."/>
            <person name="Ushijima S."/>
            <person name="Smith C.A."/>
            <person name="Ahrendt S."/>
            <person name="Andreopoulos W."/>
            <person name="He G."/>
            <person name="Labutti K."/>
            <person name="Lipzen A."/>
            <person name="Ng V."/>
            <person name="Riley R."/>
            <person name="Sandor L."/>
            <person name="Barry K."/>
            <person name="Martinez A.T."/>
            <person name="Xiao Y."/>
            <person name="Gibbons J.G."/>
            <person name="Terashima K."/>
            <person name="Grigoriev I.V."/>
            <person name="Hibbett D.S."/>
        </authorList>
    </citation>
    <scope>NUCLEOTIDE SEQUENCE</scope>
    <source>
        <strain evidence="3">RHP3577 ss4</strain>
    </source>
</reference>
<evidence type="ECO:0000313" key="5">
    <source>
        <dbReference type="Proteomes" id="UP001150217"/>
    </source>
</evidence>